<reference evidence="3" key="1">
    <citation type="journal article" date="2013" name="Genome">
        <title>Draft Genome Sequences of Porphyromonas crevioricanis JCM 15906T and Porphyromonas cansulci JCM 13913T Isolated from a Canine Oral Cavity.</title>
        <authorList>
            <person name="Sakamoto M."/>
            <person name="Tanaka N."/>
            <person name="Shiwa Y."/>
            <person name="Yoshikawa H."/>
            <person name="Ohkuma M."/>
        </authorList>
    </citation>
    <scope>NUCLEOTIDE SEQUENCE [LARGE SCALE GENOMIC DNA]</scope>
    <source>
        <strain evidence="3">JCM 15906</strain>
    </source>
</reference>
<accession>T1DSL4</accession>
<dbReference type="AlphaFoldDB" id="T1DSL4"/>
<sequence length="288" mass="33566">MMITALHVNCTLPFQIRQKGRKYRIDKFEILTTILSALTWRRDNGNIKLYTDSMALEYYDSLGILDLWNGGIDTETLENTVEYIDQNIFWAAGKLLALRNEPAPIAMIDTDLIVWKPITDVLERVPISVLHREPLYPGTYLPQEYLKVRKGYRFDPEWDWGEPACNTACVFLADQSFKDYYTNCAIDFMTENCELPKEMVSQMVFAEQRMLVMCAKKKMFSIHHFLDDPYQRENTTFTHIWGGKDVARAHASQNELLCLALLRKIETLFPAYYEKIKESGLVYKILSK</sequence>
<dbReference type="Proteomes" id="UP000018031">
    <property type="component" value="Unassembled WGS sequence"/>
</dbReference>
<dbReference type="Pfam" id="PF20508">
    <property type="entry name" value="DUF6734"/>
    <property type="match status" value="1"/>
</dbReference>
<evidence type="ECO:0000313" key="2">
    <source>
        <dbReference type="EMBL" id="GAD05324.1"/>
    </source>
</evidence>
<evidence type="ECO:0000313" key="3">
    <source>
        <dbReference type="Proteomes" id="UP000018031"/>
    </source>
</evidence>
<dbReference type="EMBL" id="BAOU01000025">
    <property type="protein sequence ID" value="GAD05324.1"/>
    <property type="molecule type" value="Genomic_DNA"/>
</dbReference>
<comment type="caution">
    <text evidence="2">The sequence shown here is derived from an EMBL/GenBank/DDBJ whole genome shotgun (WGS) entry which is preliminary data.</text>
</comment>
<dbReference type="InterPro" id="IPR046621">
    <property type="entry name" value="DUF6734"/>
</dbReference>
<evidence type="ECO:0000259" key="1">
    <source>
        <dbReference type="Pfam" id="PF20508"/>
    </source>
</evidence>
<feature type="domain" description="DUF6734" evidence="1">
    <location>
        <begin position="25"/>
        <end position="278"/>
    </location>
</feature>
<organism evidence="2 3">
    <name type="scientific">Porphyromonas crevioricanis JCM 15906</name>
    <dbReference type="NCBI Taxonomy" id="1305617"/>
    <lineage>
        <taxon>Bacteria</taxon>
        <taxon>Pseudomonadati</taxon>
        <taxon>Bacteroidota</taxon>
        <taxon>Bacteroidia</taxon>
        <taxon>Bacteroidales</taxon>
        <taxon>Porphyromonadaceae</taxon>
        <taxon>Porphyromonas</taxon>
    </lineage>
</organism>
<protein>
    <recommendedName>
        <fullName evidence="1">DUF6734 domain-containing protein</fullName>
    </recommendedName>
</protein>
<name>T1DSL4_9PORP</name>
<proteinExistence type="predicted"/>
<reference evidence="2 3" key="2">
    <citation type="journal article" date="2013" name="Genome Announc.">
        <title>Draft Genome Sequences of Porphyromonas crevioricanis JCM 15906T and Porphyromonas cansulci JCM 13913T Isolated from a Canine Oral Cavity.</title>
        <authorList>
            <person name="Sakamoto M."/>
            <person name="Tanaka N."/>
            <person name="Shiwa Y."/>
            <person name="Yoshikawa H."/>
            <person name="Ohkuma M."/>
        </authorList>
    </citation>
    <scope>NUCLEOTIDE SEQUENCE [LARGE SCALE GENOMIC DNA]</scope>
    <source>
        <strain evidence="2 3">JCM 15906</strain>
    </source>
</reference>
<gene>
    <name evidence="2" type="ORF">PORCRE_1024</name>
</gene>
<dbReference type="RefSeq" id="WP_023937437.1">
    <property type="nucleotide sequence ID" value="NZ_BAOU01000025.1"/>
</dbReference>